<evidence type="ECO:0000256" key="1">
    <source>
        <dbReference type="SAM" id="Phobius"/>
    </source>
</evidence>
<feature type="transmembrane region" description="Helical" evidence="1">
    <location>
        <begin position="49"/>
        <end position="72"/>
    </location>
</feature>
<organism evidence="2 3">
    <name type="scientific">Catenisphaera adipataccumulans</name>
    <dbReference type="NCBI Taxonomy" id="700500"/>
    <lineage>
        <taxon>Bacteria</taxon>
        <taxon>Bacillati</taxon>
        <taxon>Bacillota</taxon>
        <taxon>Erysipelotrichia</taxon>
        <taxon>Erysipelotrichales</taxon>
        <taxon>Erysipelotrichaceae</taxon>
        <taxon>Catenisphaera</taxon>
    </lineage>
</organism>
<name>A0A7W8CZA0_9FIRM</name>
<protein>
    <submittedName>
        <fullName evidence="2">Glycerol uptake facilitator-like aquaporin</fullName>
    </submittedName>
</protein>
<dbReference type="RefSeq" id="WP_183327589.1">
    <property type="nucleotide sequence ID" value="NZ_JACHHK010000002.1"/>
</dbReference>
<keyword evidence="3" id="KW-1185">Reference proteome</keyword>
<comment type="caution">
    <text evidence="2">The sequence shown here is derived from an EMBL/GenBank/DDBJ whole genome shotgun (WGS) entry which is preliminary data.</text>
</comment>
<dbReference type="EMBL" id="JACHHK010000002">
    <property type="protein sequence ID" value="MBB5182705.1"/>
    <property type="molecule type" value="Genomic_DNA"/>
</dbReference>
<keyword evidence="1" id="KW-1133">Transmembrane helix</keyword>
<gene>
    <name evidence="2" type="ORF">HNQ47_000724</name>
</gene>
<feature type="transmembrane region" description="Helical" evidence="1">
    <location>
        <begin position="7"/>
        <end position="29"/>
    </location>
</feature>
<feature type="transmembrane region" description="Helical" evidence="1">
    <location>
        <begin position="84"/>
        <end position="101"/>
    </location>
</feature>
<evidence type="ECO:0000313" key="3">
    <source>
        <dbReference type="Proteomes" id="UP000539953"/>
    </source>
</evidence>
<evidence type="ECO:0000313" key="2">
    <source>
        <dbReference type="EMBL" id="MBB5182705.1"/>
    </source>
</evidence>
<feature type="transmembrane region" description="Helical" evidence="1">
    <location>
        <begin position="121"/>
        <end position="144"/>
    </location>
</feature>
<proteinExistence type="predicted"/>
<sequence length="172" mass="19414">MKKNVVIILQIICCILQAAALIFVFYAWLAQDSFKEQFNVPSYAADAVVLPLSQLIHAALFLALMALTTLILIKSKPTHKKKKAVGLLIAFIVIYIGTNWLNTRINAANESLGDTYAMTYYWIYMMLSSRLSVMDSISYVLYIFSLGIYFEMPDTAHILEKKETPEQSGSRS</sequence>
<keyword evidence="1" id="KW-0812">Transmembrane</keyword>
<accession>A0A7W8CZA0</accession>
<keyword evidence="1" id="KW-0472">Membrane</keyword>
<dbReference type="AlphaFoldDB" id="A0A7W8CZA0"/>
<dbReference type="Proteomes" id="UP000539953">
    <property type="component" value="Unassembled WGS sequence"/>
</dbReference>
<reference evidence="2 3" key="1">
    <citation type="submission" date="2020-08" db="EMBL/GenBank/DDBJ databases">
        <title>Genomic Encyclopedia of Type Strains, Phase IV (KMG-IV): sequencing the most valuable type-strain genomes for metagenomic binning, comparative biology and taxonomic classification.</title>
        <authorList>
            <person name="Goeker M."/>
        </authorList>
    </citation>
    <scope>NUCLEOTIDE SEQUENCE [LARGE SCALE GENOMIC DNA]</scope>
    <source>
        <strain evidence="2 3">DSM 25799</strain>
    </source>
</reference>